<sequence length="230" mass="24918">MSSALPEALIAGATGRTGEALINALLSSGRYGKVHLLTNQPMETSSRHFADWHVDEQQLSPNAIAGLCAPAVRDVFLVLFADRLHSGRDVGVHGLTQAMVEPLARAAAAAGADRLFLVCPLAAHEQMSQFIHFYGGADTTLALAAMPFQRICILLPTEMPRSTASDGFWAGFKRAYLGQFRMMLPQSVTPFTPERFCRAVLKVAEQEGRNIEVFDAAALHKLLKTQDALA</sequence>
<dbReference type="EMBL" id="FPKR01000003">
    <property type="protein sequence ID" value="SFZ73558.1"/>
    <property type="molecule type" value="Genomic_DNA"/>
</dbReference>
<evidence type="ECO:0000313" key="2">
    <source>
        <dbReference type="Proteomes" id="UP000186513"/>
    </source>
</evidence>
<dbReference type="SUPFAM" id="SSF51735">
    <property type="entry name" value="NAD(P)-binding Rossmann-fold domains"/>
    <property type="match status" value="1"/>
</dbReference>
<proteinExistence type="predicted"/>
<protein>
    <recommendedName>
        <fullName evidence="3">NAD(P)H-binding</fullName>
    </recommendedName>
</protein>
<reference evidence="1 2" key="1">
    <citation type="submission" date="2016-11" db="EMBL/GenBank/DDBJ databases">
        <authorList>
            <person name="Jaros S."/>
            <person name="Januszkiewicz K."/>
            <person name="Wedrychowicz H."/>
        </authorList>
    </citation>
    <scope>NUCLEOTIDE SEQUENCE [LARGE SCALE GENOMIC DNA]</scope>
    <source>
        <strain evidence="1 2">DSM 18899</strain>
    </source>
</reference>
<evidence type="ECO:0008006" key="3">
    <source>
        <dbReference type="Google" id="ProtNLM"/>
    </source>
</evidence>
<dbReference type="AlphaFoldDB" id="A0A1K2H9S3"/>
<keyword evidence="2" id="KW-1185">Reference proteome</keyword>
<dbReference type="Gene3D" id="3.40.50.720">
    <property type="entry name" value="NAD(P)-binding Rossmann-like Domain"/>
    <property type="match status" value="1"/>
</dbReference>
<dbReference type="STRING" id="1121279.SAMN02745887_00892"/>
<name>A0A1K2H9S3_9NEIS</name>
<evidence type="ECO:0000313" key="1">
    <source>
        <dbReference type="EMBL" id="SFZ73558.1"/>
    </source>
</evidence>
<dbReference type="OrthoDB" id="8586564at2"/>
<dbReference type="RefSeq" id="WP_072427436.1">
    <property type="nucleotide sequence ID" value="NZ_FPKR01000003.1"/>
</dbReference>
<dbReference type="InterPro" id="IPR036291">
    <property type="entry name" value="NAD(P)-bd_dom_sf"/>
</dbReference>
<organism evidence="1 2">
    <name type="scientific">Chitinimonas taiwanensis DSM 18899</name>
    <dbReference type="NCBI Taxonomy" id="1121279"/>
    <lineage>
        <taxon>Bacteria</taxon>
        <taxon>Pseudomonadati</taxon>
        <taxon>Pseudomonadota</taxon>
        <taxon>Betaproteobacteria</taxon>
        <taxon>Neisseriales</taxon>
        <taxon>Chitinibacteraceae</taxon>
        <taxon>Chitinimonas</taxon>
    </lineage>
</organism>
<dbReference type="Proteomes" id="UP000186513">
    <property type="component" value="Unassembled WGS sequence"/>
</dbReference>
<gene>
    <name evidence="1" type="ORF">SAMN02745887_00892</name>
</gene>
<accession>A0A1K2H9S3</accession>